<accession>A0A1M6PD03</accession>
<dbReference type="HAMAP" id="MF_00260">
    <property type="entry name" value="Porphobil_deam"/>
    <property type="match status" value="1"/>
</dbReference>
<evidence type="ECO:0000256" key="6">
    <source>
        <dbReference type="ARBA" id="ARBA00023244"/>
    </source>
</evidence>
<comment type="cofactor">
    <cofactor evidence="8">
        <name>dipyrromethane</name>
        <dbReference type="ChEBI" id="CHEBI:60342"/>
    </cofactor>
    <text evidence="8">Binds 1 dipyrromethane group covalently.</text>
</comment>
<organism evidence="11 12">
    <name type="scientific">Rhodothermus profundi</name>
    <dbReference type="NCBI Taxonomy" id="633813"/>
    <lineage>
        <taxon>Bacteria</taxon>
        <taxon>Pseudomonadati</taxon>
        <taxon>Rhodothermota</taxon>
        <taxon>Rhodothermia</taxon>
        <taxon>Rhodothermales</taxon>
        <taxon>Rhodothermaceae</taxon>
        <taxon>Rhodothermus</taxon>
    </lineage>
</organism>
<keyword evidence="12" id="KW-1185">Reference proteome</keyword>
<dbReference type="InterPro" id="IPR036803">
    <property type="entry name" value="Porphobilinogen_deaminase_C_sf"/>
</dbReference>
<dbReference type="Pfam" id="PF03900">
    <property type="entry name" value="Porphobil_deamC"/>
    <property type="match status" value="1"/>
</dbReference>
<dbReference type="InterPro" id="IPR022417">
    <property type="entry name" value="Porphobilin_deaminase_N"/>
</dbReference>
<comment type="catalytic activity">
    <reaction evidence="7 8">
        <text>4 porphobilinogen + H2O = hydroxymethylbilane + 4 NH4(+)</text>
        <dbReference type="Rhea" id="RHEA:13185"/>
        <dbReference type="ChEBI" id="CHEBI:15377"/>
        <dbReference type="ChEBI" id="CHEBI:28938"/>
        <dbReference type="ChEBI" id="CHEBI:57845"/>
        <dbReference type="ChEBI" id="CHEBI:58126"/>
        <dbReference type="EC" id="2.5.1.61"/>
    </reaction>
</comment>
<comment type="function">
    <text evidence="1 8">Tetrapolymerization of the monopyrrole PBG into the hydroxymethylbilane pre-uroporphyrinogen in several discrete steps.</text>
</comment>
<feature type="domain" description="Porphobilinogen deaminase N-terminal" evidence="9">
    <location>
        <begin position="6"/>
        <end position="213"/>
    </location>
</feature>
<comment type="miscellaneous">
    <text evidence="8">The porphobilinogen subunits are added to the dipyrromethane group.</text>
</comment>
<dbReference type="InterPro" id="IPR022419">
    <property type="entry name" value="Porphobilin_deaminase_cofac_BS"/>
</dbReference>
<dbReference type="InterPro" id="IPR000860">
    <property type="entry name" value="HemC"/>
</dbReference>
<dbReference type="SUPFAM" id="SSF54782">
    <property type="entry name" value="Porphobilinogen deaminase (hydroxymethylbilane synthase), C-terminal domain"/>
    <property type="match status" value="1"/>
</dbReference>
<dbReference type="PANTHER" id="PTHR11557">
    <property type="entry name" value="PORPHOBILINOGEN DEAMINASE"/>
    <property type="match status" value="1"/>
</dbReference>
<dbReference type="InterPro" id="IPR022418">
    <property type="entry name" value="Porphobilinogen_deaminase_C"/>
</dbReference>
<evidence type="ECO:0000259" key="10">
    <source>
        <dbReference type="Pfam" id="PF03900"/>
    </source>
</evidence>
<dbReference type="Proteomes" id="UP000185812">
    <property type="component" value="Unassembled WGS sequence"/>
</dbReference>
<feature type="domain" description="Porphobilinogen deaminase C-terminal" evidence="10">
    <location>
        <begin position="226"/>
        <end position="296"/>
    </location>
</feature>
<dbReference type="PIRSF" id="PIRSF001438">
    <property type="entry name" value="4pyrrol_synth_OHMeBilane_synth"/>
    <property type="match status" value="1"/>
</dbReference>
<dbReference type="PRINTS" id="PR00151">
    <property type="entry name" value="PORPHBDMNASE"/>
</dbReference>
<feature type="modified residue" description="S-(dipyrrolylmethanemethyl)cysteine" evidence="8">
    <location>
        <position position="242"/>
    </location>
</feature>
<evidence type="ECO:0000313" key="12">
    <source>
        <dbReference type="Proteomes" id="UP000185812"/>
    </source>
</evidence>
<evidence type="ECO:0000256" key="8">
    <source>
        <dbReference type="HAMAP-Rule" id="MF_00260"/>
    </source>
</evidence>
<comment type="pathway">
    <text evidence="2">Porphyrin-containing compound metabolism; protoporphyrin-IX biosynthesis; coproporphyrinogen-III from 5-aminolevulinate: step 2/4.</text>
</comment>
<dbReference type="PANTHER" id="PTHR11557:SF0">
    <property type="entry name" value="PORPHOBILINOGEN DEAMINASE"/>
    <property type="match status" value="1"/>
</dbReference>
<dbReference type="GO" id="GO:0005737">
    <property type="term" value="C:cytoplasm"/>
    <property type="evidence" value="ECO:0007669"/>
    <property type="project" value="UniProtKB-UniRule"/>
</dbReference>
<dbReference type="SUPFAM" id="SSF53850">
    <property type="entry name" value="Periplasmic binding protein-like II"/>
    <property type="match status" value="1"/>
</dbReference>
<dbReference type="PROSITE" id="PS00533">
    <property type="entry name" value="PORPHOBILINOGEN_DEAM"/>
    <property type="match status" value="1"/>
</dbReference>
<keyword evidence="5 8" id="KW-0808">Transferase</keyword>
<comment type="subunit">
    <text evidence="4 8">Monomer.</text>
</comment>
<reference evidence="12" key="1">
    <citation type="submission" date="2016-11" db="EMBL/GenBank/DDBJ databases">
        <authorList>
            <person name="Varghese N."/>
            <person name="Submissions S."/>
        </authorList>
    </citation>
    <scope>NUCLEOTIDE SEQUENCE [LARGE SCALE GENOMIC DNA]</scope>
    <source>
        <strain evidence="12">DSM 22212</strain>
    </source>
</reference>
<dbReference type="GO" id="GO:0006782">
    <property type="term" value="P:protoporphyrinogen IX biosynthetic process"/>
    <property type="evidence" value="ECO:0007669"/>
    <property type="project" value="UniProtKB-UniRule"/>
</dbReference>
<dbReference type="EC" id="2.5.1.61" evidence="8"/>
<comment type="similarity">
    <text evidence="3 8">Belongs to the HMBS family.</text>
</comment>
<proteinExistence type="inferred from homology"/>
<name>A0A1M6PD03_9BACT</name>
<keyword evidence="6 8" id="KW-0627">Porphyrin biosynthesis</keyword>
<evidence type="ECO:0000256" key="7">
    <source>
        <dbReference type="ARBA" id="ARBA00048169"/>
    </source>
</evidence>
<dbReference type="NCBIfam" id="TIGR00212">
    <property type="entry name" value="hemC"/>
    <property type="match status" value="1"/>
</dbReference>
<dbReference type="RefSeq" id="WP_072713938.1">
    <property type="nucleotide sequence ID" value="NZ_FRAU01000001.1"/>
</dbReference>
<dbReference type="STRING" id="633813.SAMN04488087_0133"/>
<dbReference type="FunFam" id="3.40.190.10:FF:000005">
    <property type="entry name" value="Porphobilinogen deaminase"/>
    <property type="match status" value="1"/>
</dbReference>
<dbReference type="OrthoDB" id="9810298at2"/>
<evidence type="ECO:0000259" key="9">
    <source>
        <dbReference type="Pfam" id="PF01379"/>
    </source>
</evidence>
<evidence type="ECO:0000256" key="4">
    <source>
        <dbReference type="ARBA" id="ARBA00011245"/>
    </source>
</evidence>
<evidence type="ECO:0000256" key="5">
    <source>
        <dbReference type="ARBA" id="ARBA00022679"/>
    </source>
</evidence>
<dbReference type="AlphaFoldDB" id="A0A1M6PD03"/>
<dbReference type="Pfam" id="PF01379">
    <property type="entry name" value="Porphobil_deam"/>
    <property type="match status" value="1"/>
</dbReference>
<sequence length="320" mass="34514">MARPTLTLGTRGSVLARRQAALIRSFLEAQGVAVQVEIIRTTGDRFQEVPLAKIGAKGLFTKELDQALLEGRIDLAVHSLKDLPTEMPEGLVIAAIPERASPWDAFVAHPAFSGRVEDLPRGAVIATSSIRRQAQLRAWRPDLQVVPVRGNVDTRLRKLEAEKWHGLILAEAGLQRLGLQERIRQRLAADILMPAVGQGALGVVCAADNQQVRALLEALHHAPTAAAVRAERAFLHALQGGCQVPVAALGTVAPDGTLVLRGRVVSLDGRRQVEGVQRGSMKTPEAVGEALARRLLAQGAQLILEETREASEGYAPQRPR</sequence>
<gene>
    <name evidence="8" type="primary">hemC</name>
    <name evidence="11" type="ORF">SAMN04488087_0133</name>
</gene>
<dbReference type="EMBL" id="FRAU01000001">
    <property type="protein sequence ID" value="SHK05819.1"/>
    <property type="molecule type" value="Genomic_DNA"/>
</dbReference>
<evidence type="ECO:0000256" key="1">
    <source>
        <dbReference type="ARBA" id="ARBA00002869"/>
    </source>
</evidence>
<evidence type="ECO:0000313" key="11">
    <source>
        <dbReference type="EMBL" id="SHK05819.1"/>
    </source>
</evidence>
<protein>
    <recommendedName>
        <fullName evidence="8">Porphobilinogen deaminase</fullName>
        <shortName evidence="8">PBG</shortName>
        <ecNumber evidence="8">2.5.1.61</ecNumber>
    </recommendedName>
    <alternativeName>
        <fullName evidence="8">Hydroxymethylbilane synthase</fullName>
        <shortName evidence="8">HMBS</shortName>
    </alternativeName>
    <alternativeName>
        <fullName evidence="8">Pre-uroporphyrinogen synthase</fullName>
    </alternativeName>
</protein>
<dbReference type="Gene3D" id="3.30.160.40">
    <property type="entry name" value="Porphobilinogen deaminase, C-terminal domain"/>
    <property type="match status" value="1"/>
</dbReference>
<evidence type="ECO:0000256" key="2">
    <source>
        <dbReference type="ARBA" id="ARBA00004735"/>
    </source>
</evidence>
<evidence type="ECO:0000256" key="3">
    <source>
        <dbReference type="ARBA" id="ARBA00005638"/>
    </source>
</evidence>
<dbReference type="Gene3D" id="3.40.190.10">
    <property type="entry name" value="Periplasmic binding protein-like II"/>
    <property type="match status" value="2"/>
</dbReference>
<dbReference type="GO" id="GO:0004418">
    <property type="term" value="F:hydroxymethylbilane synthase activity"/>
    <property type="evidence" value="ECO:0007669"/>
    <property type="project" value="UniProtKB-UniRule"/>
</dbReference>